<evidence type="ECO:0000313" key="1">
    <source>
        <dbReference type="EMBL" id="JAD59533.1"/>
    </source>
</evidence>
<reference evidence="1" key="2">
    <citation type="journal article" date="2015" name="Data Brief">
        <title>Shoot transcriptome of the giant reed, Arundo donax.</title>
        <authorList>
            <person name="Barrero R.A."/>
            <person name="Guerrero F.D."/>
            <person name="Moolhuijzen P."/>
            <person name="Goolsby J.A."/>
            <person name="Tidwell J."/>
            <person name="Bellgard S.E."/>
            <person name="Bellgard M.I."/>
        </authorList>
    </citation>
    <scope>NUCLEOTIDE SEQUENCE</scope>
    <source>
        <tissue evidence="1">Shoot tissue taken approximately 20 cm above the soil surface</tissue>
    </source>
</reference>
<proteinExistence type="predicted"/>
<sequence length="13" mass="1399">MASCGRACFARLL</sequence>
<dbReference type="EMBL" id="GBRH01238362">
    <property type="protein sequence ID" value="JAD59533.1"/>
    <property type="molecule type" value="Transcribed_RNA"/>
</dbReference>
<organism evidence="1">
    <name type="scientific">Arundo donax</name>
    <name type="common">Giant reed</name>
    <name type="synonym">Donax arundinaceus</name>
    <dbReference type="NCBI Taxonomy" id="35708"/>
    <lineage>
        <taxon>Eukaryota</taxon>
        <taxon>Viridiplantae</taxon>
        <taxon>Streptophyta</taxon>
        <taxon>Embryophyta</taxon>
        <taxon>Tracheophyta</taxon>
        <taxon>Spermatophyta</taxon>
        <taxon>Magnoliopsida</taxon>
        <taxon>Liliopsida</taxon>
        <taxon>Poales</taxon>
        <taxon>Poaceae</taxon>
        <taxon>PACMAD clade</taxon>
        <taxon>Arundinoideae</taxon>
        <taxon>Arundineae</taxon>
        <taxon>Arundo</taxon>
    </lineage>
</organism>
<protein>
    <submittedName>
        <fullName evidence="1">Uncharacterized protein</fullName>
    </submittedName>
</protein>
<name>A0A0A9BBI7_ARUDO</name>
<accession>A0A0A9BBI7</accession>
<reference evidence="1" key="1">
    <citation type="submission" date="2014-09" db="EMBL/GenBank/DDBJ databases">
        <authorList>
            <person name="Magalhaes I.L.F."/>
            <person name="Oliveira U."/>
            <person name="Santos F.R."/>
            <person name="Vidigal T.H.D.A."/>
            <person name="Brescovit A.D."/>
            <person name="Santos A.J."/>
        </authorList>
    </citation>
    <scope>NUCLEOTIDE SEQUENCE</scope>
    <source>
        <tissue evidence="1">Shoot tissue taken approximately 20 cm above the soil surface</tissue>
    </source>
</reference>